<dbReference type="InterPro" id="IPR017850">
    <property type="entry name" value="Alkaline_phosphatase_core_sf"/>
</dbReference>
<evidence type="ECO:0000259" key="8">
    <source>
        <dbReference type="Pfam" id="PF00884"/>
    </source>
</evidence>
<reference evidence="9 10" key="1">
    <citation type="journal article" date="2018" name="Gigascience">
        <title>Genomes of trombidid mites reveal novel predicted allergens and laterally-transferred genes associated with secondary metabolism.</title>
        <authorList>
            <person name="Dong X."/>
            <person name="Chaisiri K."/>
            <person name="Xia D."/>
            <person name="Armstrong S.D."/>
            <person name="Fang Y."/>
            <person name="Donnelly M.J."/>
            <person name="Kadowaki T."/>
            <person name="McGarry J.W."/>
            <person name="Darby A.C."/>
            <person name="Makepeace B.L."/>
        </authorList>
    </citation>
    <scope>NUCLEOTIDE SEQUENCE [LARGE SCALE GENOMIC DNA]</scope>
    <source>
        <strain evidence="9">UoL-WK</strain>
    </source>
</reference>
<comment type="caution">
    <text evidence="9">The sequence shown here is derived from an EMBL/GenBank/DDBJ whole genome shotgun (WGS) entry which is preliminary data.</text>
</comment>
<evidence type="ECO:0000256" key="6">
    <source>
        <dbReference type="ARBA" id="ARBA00023180"/>
    </source>
</evidence>
<keyword evidence="5" id="KW-0106">Calcium</keyword>
<dbReference type="Gene3D" id="3.40.720.10">
    <property type="entry name" value="Alkaline Phosphatase, subunit A"/>
    <property type="match status" value="1"/>
</dbReference>
<dbReference type="Pfam" id="PF00884">
    <property type="entry name" value="Sulfatase"/>
    <property type="match status" value="1"/>
</dbReference>
<dbReference type="CDD" id="cd16029">
    <property type="entry name" value="4-S"/>
    <property type="match status" value="1"/>
</dbReference>
<dbReference type="PANTHER" id="PTHR10342:SF273">
    <property type="entry name" value="RE14504P"/>
    <property type="match status" value="1"/>
</dbReference>
<keyword evidence="7" id="KW-0732">Signal</keyword>
<evidence type="ECO:0000313" key="9">
    <source>
        <dbReference type="EMBL" id="RWS14961.1"/>
    </source>
</evidence>
<keyword evidence="10" id="KW-1185">Reference proteome</keyword>
<dbReference type="InterPro" id="IPR024607">
    <property type="entry name" value="Sulfatase_CS"/>
</dbReference>
<keyword evidence="4" id="KW-0378">Hydrolase</keyword>
<comment type="similarity">
    <text evidence="2">Belongs to the sulfatase family.</text>
</comment>
<organism evidence="9 10">
    <name type="scientific">Dinothrombium tinctorium</name>
    <dbReference type="NCBI Taxonomy" id="1965070"/>
    <lineage>
        <taxon>Eukaryota</taxon>
        <taxon>Metazoa</taxon>
        <taxon>Ecdysozoa</taxon>
        <taxon>Arthropoda</taxon>
        <taxon>Chelicerata</taxon>
        <taxon>Arachnida</taxon>
        <taxon>Acari</taxon>
        <taxon>Acariformes</taxon>
        <taxon>Trombidiformes</taxon>
        <taxon>Prostigmata</taxon>
        <taxon>Anystina</taxon>
        <taxon>Parasitengona</taxon>
        <taxon>Trombidioidea</taxon>
        <taxon>Trombidiidae</taxon>
        <taxon>Dinothrombium</taxon>
    </lineage>
</organism>
<dbReference type="Proteomes" id="UP000285301">
    <property type="component" value="Unassembled WGS sequence"/>
</dbReference>
<keyword evidence="6" id="KW-0325">Glycoprotein</keyword>
<evidence type="ECO:0000256" key="2">
    <source>
        <dbReference type="ARBA" id="ARBA00008779"/>
    </source>
</evidence>
<evidence type="ECO:0000256" key="4">
    <source>
        <dbReference type="ARBA" id="ARBA00022801"/>
    </source>
</evidence>
<evidence type="ECO:0000256" key="5">
    <source>
        <dbReference type="ARBA" id="ARBA00022837"/>
    </source>
</evidence>
<dbReference type="STRING" id="1965070.A0A443RI49"/>
<dbReference type="PANTHER" id="PTHR10342">
    <property type="entry name" value="ARYLSULFATASE"/>
    <property type="match status" value="1"/>
</dbReference>
<dbReference type="GO" id="GO:0008484">
    <property type="term" value="F:sulfuric ester hydrolase activity"/>
    <property type="evidence" value="ECO:0007669"/>
    <property type="project" value="InterPro"/>
</dbReference>
<dbReference type="EMBL" id="NCKU01000580">
    <property type="protein sequence ID" value="RWS14961.1"/>
    <property type="molecule type" value="Genomic_DNA"/>
</dbReference>
<dbReference type="OrthoDB" id="103349at2759"/>
<protein>
    <submittedName>
        <fullName evidence="9">Arylsulfatase B-like protein</fullName>
    </submittedName>
</protein>
<sequence>MAFAPAFKFFIEFVLFTSLFLFVESKKASEKPHVIIFVADDLGFGDVGYNGDDHISTPNIDALAADGIILNKYYAAPVCSPSRGALLSGVHPIHSGTQNYVILTAEPRGLPLNISLLPSHLKKHGYATHAVGKWHLGFFKKEYTPTFRGFDSHVGYWTGAEDYYDHTALEDRTSWGLDFRHNLDLIKNASGIYSTDYFTKRCLELISNHNKSKPLFMYMAYQSVHGANHYARLQAPTELIKLFPNIKNNNRRIFAAMLLSMDLSIGTIFEALHKRNMLENSIIIFTSDNGGPASGFTGNAASNWPLRGVKATLWEGGVRVPAFIWSPLLKKSGYVSEAMMHITDWFPTVLEAVTGKNFESERIYGRSMWQTLSNNSSSPRNEILHNIDPIWNVSAITVNEWKLVQGLVFPKWSGWYPPLGTFLPSKPRVESKAEQVLKFLNRTPKYTIFENTRVRCGKKPPNASTNCKPDIEPCLFHIASDPCEYNNVAQLYPQIVKELFSKIETFNKTSVRPGNQPLDPCSWPPLHHYSWSNWKDDGMC</sequence>
<dbReference type="SUPFAM" id="SSF53649">
    <property type="entry name" value="Alkaline phosphatase-like"/>
    <property type="match status" value="1"/>
</dbReference>
<feature type="signal peptide" evidence="7">
    <location>
        <begin position="1"/>
        <end position="25"/>
    </location>
</feature>
<evidence type="ECO:0000256" key="7">
    <source>
        <dbReference type="SAM" id="SignalP"/>
    </source>
</evidence>
<dbReference type="InterPro" id="IPR000917">
    <property type="entry name" value="Sulfatase_N"/>
</dbReference>
<evidence type="ECO:0000313" key="10">
    <source>
        <dbReference type="Proteomes" id="UP000285301"/>
    </source>
</evidence>
<gene>
    <name evidence="9" type="ORF">B4U79_06356</name>
</gene>
<dbReference type="AlphaFoldDB" id="A0A443RI49"/>
<dbReference type="InterPro" id="IPR047115">
    <property type="entry name" value="ARSB"/>
</dbReference>
<dbReference type="PROSITE" id="PS00149">
    <property type="entry name" value="SULFATASE_2"/>
    <property type="match status" value="1"/>
</dbReference>
<feature type="chain" id="PRO_5019379471" evidence="7">
    <location>
        <begin position="26"/>
        <end position="540"/>
    </location>
</feature>
<name>A0A443RI49_9ACAR</name>
<dbReference type="Gene3D" id="3.30.1120.10">
    <property type="match status" value="1"/>
</dbReference>
<proteinExistence type="inferred from homology"/>
<evidence type="ECO:0000256" key="1">
    <source>
        <dbReference type="ARBA" id="ARBA00001913"/>
    </source>
</evidence>
<keyword evidence="3" id="KW-0479">Metal-binding</keyword>
<comment type="cofactor">
    <cofactor evidence="1">
        <name>Ca(2+)</name>
        <dbReference type="ChEBI" id="CHEBI:29108"/>
    </cofactor>
</comment>
<feature type="domain" description="Sulfatase N-terminal" evidence="8">
    <location>
        <begin position="32"/>
        <end position="353"/>
    </location>
</feature>
<evidence type="ECO:0000256" key="3">
    <source>
        <dbReference type="ARBA" id="ARBA00022723"/>
    </source>
</evidence>
<accession>A0A443RI49</accession>
<dbReference type="GO" id="GO:0046872">
    <property type="term" value="F:metal ion binding"/>
    <property type="evidence" value="ECO:0007669"/>
    <property type="project" value="UniProtKB-KW"/>
</dbReference>